<dbReference type="GO" id="GO:0046872">
    <property type="term" value="F:metal ion binding"/>
    <property type="evidence" value="ECO:0007669"/>
    <property type="project" value="UniProtKB-KW"/>
</dbReference>
<accession>A0A073J8A4</accession>
<dbReference type="AlphaFoldDB" id="A0A073J8A4"/>
<keyword evidence="2" id="KW-0479">Metal-binding</keyword>
<evidence type="ECO:0000259" key="4">
    <source>
        <dbReference type="Pfam" id="PF04828"/>
    </source>
</evidence>
<sequence length="171" mass="18633">MRMTEITCTCGAVALSLSGPPILVAECHCTSCRTAADRLGVAITEPNGGTRFVVQRKDRAVLQRGLEHLAAFRLTPQSGTQRIVATCCNSPIWLQFKGGHWLSLYAAQWPDGAAPGPDLRTMTRDAPDKLPDDLPNAATQSTGFMARLLWAWICMGFRNPPVADVRRVLDV</sequence>
<feature type="domain" description="CENP-V/GFA" evidence="4">
    <location>
        <begin position="5"/>
        <end position="94"/>
    </location>
</feature>
<dbReference type="EMBL" id="JAMD01000022">
    <property type="protein sequence ID" value="KEJ93942.1"/>
    <property type="molecule type" value="Genomic_DNA"/>
</dbReference>
<dbReference type="InterPro" id="IPR006913">
    <property type="entry name" value="CENP-V/GFA"/>
</dbReference>
<keyword evidence="3" id="KW-0862">Zinc</keyword>
<dbReference type="InterPro" id="IPR011057">
    <property type="entry name" value="Mss4-like_sf"/>
</dbReference>
<evidence type="ECO:0000313" key="6">
    <source>
        <dbReference type="Proteomes" id="UP000027746"/>
    </source>
</evidence>
<keyword evidence="6" id="KW-1185">Reference proteome</keyword>
<evidence type="ECO:0000256" key="1">
    <source>
        <dbReference type="ARBA" id="ARBA00005495"/>
    </source>
</evidence>
<dbReference type="Proteomes" id="UP000027746">
    <property type="component" value="Unassembled WGS sequence"/>
</dbReference>
<dbReference type="Pfam" id="PF04828">
    <property type="entry name" value="GFA"/>
    <property type="match status" value="1"/>
</dbReference>
<proteinExistence type="inferred from homology"/>
<reference evidence="5 6" key="1">
    <citation type="submission" date="2014-01" db="EMBL/GenBank/DDBJ databases">
        <title>Sulfitobacter sp. H3 (MCCC 1A00686) Genome Sequencing.</title>
        <authorList>
            <person name="Lai Q."/>
            <person name="Hong Z."/>
        </authorList>
    </citation>
    <scope>NUCLEOTIDE SEQUENCE [LARGE SCALE GENOMIC DNA]</scope>
    <source>
        <strain evidence="5 6">H3</strain>
    </source>
</reference>
<dbReference type="Gene3D" id="3.90.1590.10">
    <property type="entry name" value="glutathione-dependent formaldehyde- activating enzyme (gfa)"/>
    <property type="match status" value="1"/>
</dbReference>
<organism evidence="5 6">
    <name type="scientific">Pseudosulfitobacter pseudonitzschiae</name>
    <dbReference type="NCBI Taxonomy" id="1402135"/>
    <lineage>
        <taxon>Bacteria</taxon>
        <taxon>Pseudomonadati</taxon>
        <taxon>Pseudomonadota</taxon>
        <taxon>Alphaproteobacteria</taxon>
        <taxon>Rhodobacterales</taxon>
        <taxon>Roseobacteraceae</taxon>
        <taxon>Pseudosulfitobacter</taxon>
    </lineage>
</organism>
<comment type="caution">
    <text evidence="5">The sequence shown here is derived from an EMBL/GenBank/DDBJ whole genome shotgun (WGS) entry which is preliminary data.</text>
</comment>
<evidence type="ECO:0000256" key="3">
    <source>
        <dbReference type="ARBA" id="ARBA00022833"/>
    </source>
</evidence>
<comment type="similarity">
    <text evidence="1">Belongs to the Gfa family.</text>
</comment>
<dbReference type="GO" id="GO:0016846">
    <property type="term" value="F:carbon-sulfur lyase activity"/>
    <property type="evidence" value="ECO:0007669"/>
    <property type="project" value="InterPro"/>
</dbReference>
<evidence type="ECO:0000256" key="2">
    <source>
        <dbReference type="ARBA" id="ARBA00022723"/>
    </source>
</evidence>
<name>A0A073J8A4_9RHOB</name>
<dbReference type="SUPFAM" id="SSF51316">
    <property type="entry name" value="Mss4-like"/>
    <property type="match status" value="1"/>
</dbReference>
<evidence type="ECO:0000313" key="5">
    <source>
        <dbReference type="EMBL" id="KEJ93942.1"/>
    </source>
</evidence>
<gene>
    <name evidence="5" type="ORF">SUH3_12205</name>
</gene>
<protein>
    <recommendedName>
        <fullName evidence="4">CENP-V/GFA domain-containing protein</fullName>
    </recommendedName>
</protein>